<accession>A0A6N9NFN7</accession>
<keyword evidence="2" id="KW-1185">Reference proteome</keyword>
<dbReference type="Proteomes" id="UP000470771">
    <property type="component" value="Unassembled WGS sequence"/>
</dbReference>
<proteinExistence type="predicted"/>
<comment type="caution">
    <text evidence="1">The sequence shown here is derived from an EMBL/GenBank/DDBJ whole genome shotgun (WGS) entry which is preliminary data.</text>
</comment>
<evidence type="ECO:0000313" key="1">
    <source>
        <dbReference type="EMBL" id="NBG65456.1"/>
    </source>
</evidence>
<organism evidence="1 2">
    <name type="scientific">Acidiluteibacter ferrifornacis</name>
    <dbReference type="NCBI Taxonomy" id="2692424"/>
    <lineage>
        <taxon>Bacteria</taxon>
        <taxon>Pseudomonadati</taxon>
        <taxon>Bacteroidota</taxon>
        <taxon>Flavobacteriia</taxon>
        <taxon>Flavobacteriales</taxon>
        <taxon>Cryomorphaceae</taxon>
        <taxon>Acidiluteibacter</taxon>
    </lineage>
</organism>
<gene>
    <name evidence="1" type="ORF">GQN54_04975</name>
</gene>
<evidence type="ECO:0000313" key="2">
    <source>
        <dbReference type="Proteomes" id="UP000470771"/>
    </source>
</evidence>
<dbReference type="AlphaFoldDB" id="A0A6N9NFN7"/>
<name>A0A6N9NFN7_9FLAO</name>
<reference evidence="1 2" key="1">
    <citation type="submission" date="2019-12" db="EMBL/GenBank/DDBJ databases">
        <authorList>
            <person name="Zhao J."/>
        </authorList>
    </citation>
    <scope>NUCLEOTIDE SEQUENCE [LARGE SCALE GENOMIC DNA]</scope>
    <source>
        <strain evidence="1 2">S-15</strain>
    </source>
</reference>
<dbReference type="RefSeq" id="WP_160632413.1">
    <property type="nucleotide sequence ID" value="NZ_WWNE01000005.1"/>
</dbReference>
<dbReference type="EMBL" id="WWNE01000005">
    <property type="protein sequence ID" value="NBG65456.1"/>
    <property type="molecule type" value="Genomic_DNA"/>
</dbReference>
<protein>
    <submittedName>
        <fullName evidence="1">Uncharacterized protein</fullName>
    </submittedName>
</protein>
<sequence>MRALILLLFLIKIDCIAQKPMNKKLIDSKLDSILVESNLLYKYLSSEIEADALIDKEKIQTVNRLSYLSGDTLRVIYINKEIKCIYEVVFVGHFSKPISLDTRERSLNLYEDSLFKIKDILTSNLINDSLPVGYNSKNIIIPEDNGFRLYKITTTQFPNIIPFGNDFLYRFDIKGRLKDKAIFYNFKPKSYDSKTFKLILVYNKNIPFLFSTDIVKFRLYCKDIDIKEFTAYSPRNRIYFTFNKLTNKIITHY</sequence>